<reference evidence="2 3" key="1">
    <citation type="submission" date="2024-11" db="EMBL/GenBank/DDBJ databases">
        <title>Adaptive evolution of stress response genes in parasites aligns with host niche diversity.</title>
        <authorList>
            <person name="Hahn C."/>
            <person name="Resl P."/>
        </authorList>
    </citation>
    <scope>NUCLEOTIDE SEQUENCE [LARGE SCALE GENOMIC DNA]</scope>
    <source>
        <strain evidence="2">EGGRZ-B1_66</strain>
        <tissue evidence="2">Body</tissue>
    </source>
</reference>
<name>A0ABD2QDJ0_9PLAT</name>
<evidence type="ECO:0000313" key="3">
    <source>
        <dbReference type="Proteomes" id="UP001626550"/>
    </source>
</evidence>
<evidence type="ECO:0000256" key="1">
    <source>
        <dbReference type="SAM" id="MobiDB-lite"/>
    </source>
</evidence>
<organism evidence="2 3">
    <name type="scientific">Cichlidogyrus casuarinus</name>
    <dbReference type="NCBI Taxonomy" id="1844966"/>
    <lineage>
        <taxon>Eukaryota</taxon>
        <taxon>Metazoa</taxon>
        <taxon>Spiralia</taxon>
        <taxon>Lophotrochozoa</taxon>
        <taxon>Platyhelminthes</taxon>
        <taxon>Monogenea</taxon>
        <taxon>Monopisthocotylea</taxon>
        <taxon>Dactylogyridea</taxon>
        <taxon>Ancyrocephalidae</taxon>
        <taxon>Cichlidogyrus</taxon>
    </lineage>
</organism>
<protein>
    <submittedName>
        <fullName evidence="2">Uncharacterized protein</fullName>
    </submittedName>
</protein>
<accession>A0ABD2QDJ0</accession>
<dbReference type="Proteomes" id="UP001626550">
    <property type="component" value="Unassembled WGS sequence"/>
</dbReference>
<gene>
    <name evidence="2" type="ORF">Ciccas_003892</name>
</gene>
<comment type="caution">
    <text evidence="2">The sequence shown here is derived from an EMBL/GenBank/DDBJ whole genome shotgun (WGS) entry which is preliminary data.</text>
</comment>
<feature type="region of interest" description="Disordered" evidence="1">
    <location>
        <begin position="68"/>
        <end position="110"/>
    </location>
</feature>
<dbReference type="AlphaFoldDB" id="A0ABD2QDJ0"/>
<keyword evidence="3" id="KW-1185">Reference proteome</keyword>
<feature type="compositionally biased region" description="Basic and acidic residues" evidence="1">
    <location>
        <begin position="98"/>
        <end position="110"/>
    </location>
</feature>
<evidence type="ECO:0000313" key="2">
    <source>
        <dbReference type="EMBL" id="KAL3317458.1"/>
    </source>
</evidence>
<sequence>MAKNLKLKDLLFINKVSREEFQNSNQLLKKVSDFLKETGKPENAPVNCEDTEGSEKLIELELMIPTRSFESDESSSESDGSLENLKLPDSNAKLCKRPRIEELPDKNSDD</sequence>
<proteinExistence type="predicted"/>
<dbReference type="EMBL" id="JBJKFK010000380">
    <property type="protein sequence ID" value="KAL3317458.1"/>
    <property type="molecule type" value="Genomic_DNA"/>
</dbReference>